<dbReference type="PANTHER" id="PTHR43540">
    <property type="entry name" value="PEROXYUREIDOACRYLATE/UREIDOACRYLATE AMIDOHYDROLASE-RELATED"/>
    <property type="match status" value="1"/>
</dbReference>
<dbReference type="EMBL" id="CMWB01000004">
    <property type="protein sequence ID" value="CKI90161.1"/>
    <property type="molecule type" value="Genomic_DNA"/>
</dbReference>
<evidence type="ECO:0000313" key="6">
    <source>
        <dbReference type="Proteomes" id="UP000045541"/>
    </source>
</evidence>
<dbReference type="Pfam" id="PF00857">
    <property type="entry name" value="Isochorismatase"/>
    <property type="match status" value="1"/>
</dbReference>
<dbReference type="EC" id="3.-.-.-" evidence="4"/>
<name>A0A064C1R2_STREE</name>
<reference evidence="5 7" key="2">
    <citation type="submission" date="2019-07" db="EMBL/GenBank/DDBJ databases">
        <authorList>
            <person name="Mohale T."/>
        </authorList>
    </citation>
    <scope>NUCLEOTIDE SEQUENCE [LARGE SCALE GENOMIC DNA]</scope>
    <source>
        <strain evidence="5 7">NTPn 59</strain>
    </source>
</reference>
<dbReference type="RefSeq" id="WP_016399189.1">
    <property type="nucleotide sequence ID" value="NZ_CHOF01000007.1"/>
</dbReference>
<evidence type="ECO:0000256" key="2">
    <source>
        <dbReference type="ARBA" id="ARBA00022801"/>
    </source>
</evidence>
<accession>A0A064C1R2</accession>
<dbReference type="EMBL" id="VMYC01000137">
    <property type="protein sequence ID" value="TVX68999.1"/>
    <property type="molecule type" value="Genomic_DNA"/>
</dbReference>
<dbReference type="CDD" id="cd00431">
    <property type="entry name" value="cysteine_hydrolases"/>
    <property type="match status" value="1"/>
</dbReference>
<dbReference type="GO" id="GO:0016787">
    <property type="term" value="F:hydrolase activity"/>
    <property type="evidence" value="ECO:0007669"/>
    <property type="project" value="UniProtKB-KW"/>
</dbReference>
<evidence type="ECO:0000256" key="1">
    <source>
        <dbReference type="ARBA" id="ARBA00006336"/>
    </source>
</evidence>
<dbReference type="InterPro" id="IPR036380">
    <property type="entry name" value="Isochorismatase-like_sf"/>
</dbReference>
<evidence type="ECO:0000313" key="4">
    <source>
        <dbReference type="EMBL" id="CKI90161.1"/>
    </source>
</evidence>
<comment type="caution">
    <text evidence="4">The sequence shown here is derived from an EMBL/GenBank/DDBJ whole genome shotgun (WGS) entry which is preliminary data.</text>
</comment>
<dbReference type="SUPFAM" id="SSF52499">
    <property type="entry name" value="Isochorismatase-like hydrolases"/>
    <property type="match status" value="1"/>
</dbReference>
<dbReference type="Gene3D" id="3.40.50.850">
    <property type="entry name" value="Isochorismatase-like"/>
    <property type="match status" value="1"/>
</dbReference>
<proteinExistence type="inferred from homology"/>
<dbReference type="Proteomes" id="UP000045541">
    <property type="component" value="Unassembled WGS sequence"/>
</dbReference>
<evidence type="ECO:0000259" key="3">
    <source>
        <dbReference type="Pfam" id="PF00857"/>
    </source>
</evidence>
<dbReference type="InterPro" id="IPR050272">
    <property type="entry name" value="Isochorismatase-like_hydrls"/>
</dbReference>
<dbReference type="PANTHER" id="PTHR43540:SF10">
    <property type="entry name" value="ISOCHORISMATASE"/>
    <property type="match status" value="1"/>
</dbReference>
<organism evidence="4 6">
    <name type="scientific">Streptococcus pneumoniae</name>
    <dbReference type="NCBI Taxonomy" id="1313"/>
    <lineage>
        <taxon>Bacteria</taxon>
        <taxon>Bacillati</taxon>
        <taxon>Bacillota</taxon>
        <taxon>Bacilli</taxon>
        <taxon>Lactobacillales</taxon>
        <taxon>Streptococcaceae</taxon>
        <taxon>Streptococcus</taxon>
    </lineage>
</organism>
<keyword evidence="2 4" id="KW-0378">Hydrolase</keyword>
<comment type="similarity">
    <text evidence="1">Belongs to the isochorismatase family.</text>
</comment>
<reference evidence="4 6" key="1">
    <citation type="submission" date="2015-03" db="EMBL/GenBank/DDBJ databases">
        <authorList>
            <consortium name="Pathogen Informatics"/>
            <person name="Murphy D."/>
        </authorList>
    </citation>
    <scope>NUCLEOTIDE SEQUENCE [LARGE SCALE GENOMIC DNA]</scope>
    <source>
        <strain evidence="4 6">0310</strain>
    </source>
</reference>
<protein>
    <submittedName>
        <fullName evidence="4">Amidases related to nicotinamidase</fullName>
        <ecNumber evidence="4">3.-.-.-</ecNumber>
    </submittedName>
    <submittedName>
        <fullName evidence="5">Cysteine hydrolase</fullName>
    </submittedName>
</protein>
<gene>
    <name evidence="4" type="primary">yecD</name>
    <name evidence="5" type="ORF">AZJ28_08140</name>
    <name evidence="4" type="ORF">ERS096071_00323</name>
</gene>
<sequence length="191" mass="21413">MTKALISIDYTEDFVADSGKLTAGAPAQAISDAISKVTRLAFERGDYIFFTIDAHEENDCFHPESKLFPPHNLIGTGGRNLYGDLGIFYQEHDSDSRVFWMDKRHYSAFSGTDLDIRLRERRVSTVILTGVLTDICVLHTAIDAYNLGYDIEIVKPAVASIWPENHQFSLGHFKNTLGAKLVDENLNELSE</sequence>
<dbReference type="AlphaFoldDB" id="A0A064C1R2"/>
<feature type="domain" description="Isochorismatase-like" evidence="3">
    <location>
        <begin position="4"/>
        <end position="179"/>
    </location>
</feature>
<dbReference type="InterPro" id="IPR000868">
    <property type="entry name" value="Isochorismatase-like_dom"/>
</dbReference>
<evidence type="ECO:0000313" key="5">
    <source>
        <dbReference type="EMBL" id="TVX68999.1"/>
    </source>
</evidence>
<evidence type="ECO:0000313" key="7">
    <source>
        <dbReference type="Proteomes" id="UP000315060"/>
    </source>
</evidence>
<dbReference type="Proteomes" id="UP000315060">
    <property type="component" value="Unassembled WGS sequence"/>
</dbReference>